<accession>A0A1I0DWD7</accession>
<evidence type="ECO:0000256" key="4">
    <source>
        <dbReference type="ARBA" id="ARBA00022989"/>
    </source>
</evidence>
<dbReference type="Proteomes" id="UP000183339">
    <property type="component" value="Unassembled WGS sequence"/>
</dbReference>
<evidence type="ECO:0000256" key="5">
    <source>
        <dbReference type="ARBA" id="ARBA00023136"/>
    </source>
</evidence>
<comment type="subcellular location">
    <subcellularLocation>
        <location evidence="1">Cell membrane</location>
        <topology evidence="1">Multi-pass membrane protein</topology>
    </subcellularLocation>
</comment>
<gene>
    <name evidence="8" type="ORF">SAMN05216412_105219</name>
</gene>
<dbReference type="AlphaFoldDB" id="A0A1I0DWD7"/>
<evidence type="ECO:0000313" key="9">
    <source>
        <dbReference type="Proteomes" id="UP000183339"/>
    </source>
</evidence>
<dbReference type="GO" id="GO:0005886">
    <property type="term" value="C:plasma membrane"/>
    <property type="evidence" value="ECO:0007669"/>
    <property type="project" value="UniProtKB-SubCell"/>
</dbReference>
<dbReference type="Pfam" id="PF06271">
    <property type="entry name" value="RDD"/>
    <property type="match status" value="1"/>
</dbReference>
<dbReference type="RefSeq" id="WP_371113503.1">
    <property type="nucleotide sequence ID" value="NZ_FOHI01000005.1"/>
</dbReference>
<feature type="transmembrane region" description="Helical" evidence="6">
    <location>
        <begin position="142"/>
        <end position="164"/>
    </location>
</feature>
<dbReference type="EMBL" id="FOHI01000005">
    <property type="protein sequence ID" value="SET36937.1"/>
    <property type="molecule type" value="Genomic_DNA"/>
</dbReference>
<proteinExistence type="predicted"/>
<keyword evidence="2" id="KW-1003">Cell membrane</keyword>
<evidence type="ECO:0000256" key="2">
    <source>
        <dbReference type="ARBA" id="ARBA00022475"/>
    </source>
</evidence>
<dbReference type="InterPro" id="IPR051791">
    <property type="entry name" value="Pra-immunoreactive"/>
</dbReference>
<evidence type="ECO:0000256" key="1">
    <source>
        <dbReference type="ARBA" id="ARBA00004651"/>
    </source>
</evidence>
<name>A0A1I0DWD7_9PROT</name>
<sequence>MNTSNEASYYSRRFNRQAGAPPVFCFFSILHCNKTNTKAFLNEFPDTMKISAPGLGRRLLSMLYESLILVAVLFIASFVFHLVFRDTSSVFFRPAFQLYLLVVAGIYFTWFWTHGGQTLPMQTWKLRVISADGGRLNLKQAFVRYLFAVIGIFLFGCGILWALFDRDGLFLHDRLASTRIVKIEQ</sequence>
<evidence type="ECO:0000256" key="3">
    <source>
        <dbReference type="ARBA" id="ARBA00022692"/>
    </source>
</evidence>
<dbReference type="PANTHER" id="PTHR36115:SF10">
    <property type="entry name" value="RDD DOMAIN-CONTAINING PROTEIN"/>
    <property type="match status" value="1"/>
</dbReference>
<protein>
    <submittedName>
        <fullName evidence="8">Uncharacterized membrane protein YckC, RDD family</fullName>
    </submittedName>
</protein>
<evidence type="ECO:0000256" key="6">
    <source>
        <dbReference type="SAM" id="Phobius"/>
    </source>
</evidence>
<keyword evidence="4 6" id="KW-1133">Transmembrane helix</keyword>
<evidence type="ECO:0000259" key="7">
    <source>
        <dbReference type="Pfam" id="PF06271"/>
    </source>
</evidence>
<feature type="transmembrane region" description="Helical" evidence="6">
    <location>
        <begin position="63"/>
        <end position="84"/>
    </location>
</feature>
<dbReference type="InterPro" id="IPR010432">
    <property type="entry name" value="RDD"/>
</dbReference>
<organism evidence="8 9">
    <name type="scientific">Nitrosospira multiformis</name>
    <dbReference type="NCBI Taxonomy" id="1231"/>
    <lineage>
        <taxon>Bacteria</taxon>
        <taxon>Pseudomonadati</taxon>
        <taxon>Pseudomonadota</taxon>
        <taxon>Betaproteobacteria</taxon>
        <taxon>Nitrosomonadales</taxon>
        <taxon>Nitrosomonadaceae</taxon>
        <taxon>Nitrosospira</taxon>
    </lineage>
</organism>
<keyword evidence="3 6" id="KW-0812">Transmembrane</keyword>
<feature type="domain" description="RDD" evidence="7">
    <location>
        <begin position="53"/>
        <end position="176"/>
    </location>
</feature>
<keyword evidence="5 6" id="KW-0472">Membrane</keyword>
<evidence type="ECO:0000313" key="8">
    <source>
        <dbReference type="EMBL" id="SET36937.1"/>
    </source>
</evidence>
<reference evidence="8 9" key="1">
    <citation type="submission" date="2016-10" db="EMBL/GenBank/DDBJ databases">
        <authorList>
            <person name="de Groot N.N."/>
        </authorList>
    </citation>
    <scope>NUCLEOTIDE SEQUENCE [LARGE SCALE GENOMIC DNA]</scope>
    <source>
        <strain evidence="8 9">Nl7</strain>
    </source>
</reference>
<feature type="transmembrane region" description="Helical" evidence="6">
    <location>
        <begin position="96"/>
        <end position="113"/>
    </location>
</feature>
<dbReference type="PANTHER" id="PTHR36115">
    <property type="entry name" value="PROLINE-RICH ANTIGEN HOMOLOG-RELATED"/>
    <property type="match status" value="1"/>
</dbReference>